<proteinExistence type="predicted"/>
<evidence type="ECO:0000313" key="2">
    <source>
        <dbReference type="EMBL" id="AIU93683.1"/>
    </source>
</evidence>
<dbReference type="EMBL" id="KJ605395">
    <property type="protein sequence ID" value="AIU93683.1"/>
    <property type="molecule type" value="Genomic_DNA"/>
</dbReference>
<keyword evidence="2" id="KW-0614">Plasmid</keyword>
<dbReference type="InterPro" id="IPR032330">
    <property type="entry name" value="EF-G-binding_C"/>
</dbReference>
<name>A0A097SQ78_9NOCA</name>
<organism evidence="2">
    <name type="scientific">Rhodococcus sp. NS1</name>
    <dbReference type="NCBI Taxonomy" id="402236"/>
    <lineage>
        <taxon>Bacteria</taxon>
        <taxon>Bacillati</taxon>
        <taxon>Actinomycetota</taxon>
        <taxon>Actinomycetes</taxon>
        <taxon>Mycobacteriales</taxon>
        <taxon>Nocardiaceae</taxon>
        <taxon>Rhodococcus</taxon>
    </lineage>
</organism>
<geneLocation type="plasmid" evidence="2">
    <name>pNSL1</name>
</geneLocation>
<protein>
    <recommendedName>
        <fullName evidence="1">Elongation factor G-binding protein C-terminal treble-clef zinc-finger domain-containing protein</fullName>
    </recommendedName>
</protein>
<dbReference type="AlphaFoldDB" id="A0A097SQ78"/>
<evidence type="ECO:0000259" key="1">
    <source>
        <dbReference type="Pfam" id="PF16571"/>
    </source>
</evidence>
<feature type="domain" description="Elongation factor G-binding protein C-terminal treble-clef zinc-finger" evidence="1">
    <location>
        <begin position="8"/>
        <end position="161"/>
    </location>
</feature>
<dbReference type="Pfam" id="PF16571">
    <property type="entry name" value="FBP_C"/>
    <property type="match status" value="1"/>
</dbReference>
<gene>
    <name evidence="2" type="ORF">LRS1606.249</name>
</gene>
<accession>A0A097SQ78</accession>
<sequence>MRHPTKTEIMSSLVNSSRNKAKSMSFPNNFDQVQWTDRDFYGWIDPRASHRAYLVTDHRSELVAVEFRVAAVDPIRTRGVMCNLCRSMRRSGEATLFTAQKAGTAGKAANSVGTYICVDFDCSLYVRNAKPLPDPQPERSLLSETRIENLRRRLDGFLTRIVDASSAGR</sequence>
<reference evidence="2" key="1">
    <citation type="submission" date="2014-03" db="EMBL/GenBank/DDBJ databases">
        <authorList>
            <person name="Zhang G."/>
            <person name="Zhu L."/>
            <person name="Fang P."/>
        </authorList>
    </citation>
    <scope>NUCLEOTIDE SEQUENCE</scope>
    <source>
        <strain evidence="2">NS1</strain>
        <plasmid evidence="2">pNSL1</plasmid>
    </source>
</reference>